<dbReference type="CDD" id="cd01949">
    <property type="entry name" value="GGDEF"/>
    <property type="match status" value="1"/>
</dbReference>
<dbReference type="FunFam" id="3.30.70.270:FF:000001">
    <property type="entry name" value="Diguanylate cyclase domain protein"/>
    <property type="match status" value="1"/>
</dbReference>
<accession>A0A0J6SAX0</accession>
<evidence type="ECO:0000259" key="6">
    <source>
        <dbReference type="PROSITE" id="PS50887"/>
    </source>
</evidence>
<feature type="transmembrane region" description="Helical" evidence="2">
    <location>
        <begin position="152"/>
        <end position="173"/>
    </location>
</feature>
<dbReference type="Gene3D" id="3.30.70.270">
    <property type="match status" value="1"/>
</dbReference>
<dbReference type="InterPro" id="IPR001633">
    <property type="entry name" value="EAL_dom"/>
</dbReference>
<dbReference type="FunFam" id="3.20.20.450:FF:000001">
    <property type="entry name" value="Cyclic di-GMP phosphodiesterase yahA"/>
    <property type="match status" value="1"/>
</dbReference>
<dbReference type="PANTHER" id="PTHR44757">
    <property type="entry name" value="DIGUANYLATE CYCLASE DGCP"/>
    <property type="match status" value="1"/>
</dbReference>
<dbReference type="NCBIfam" id="TIGR00229">
    <property type="entry name" value="sensory_box"/>
    <property type="match status" value="1"/>
</dbReference>
<dbReference type="Pfam" id="PF00563">
    <property type="entry name" value="EAL"/>
    <property type="match status" value="1"/>
</dbReference>
<keyword evidence="2" id="KW-1133">Transmembrane helix</keyword>
<evidence type="ECO:0000256" key="1">
    <source>
        <dbReference type="ARBA" id="ARBA00051114"/>
    </source>
</evidence>
<dbReference type="SUPFAM" id="SSF141868">
    <property type="entry name" value="EAL domain-like"/>
    <property type="match status" value="1"/>
</dbReference>
<dbReference type="CDD" id="cd01948">
    <property type="entry name" value="EAL"/>
    <property type="match status" value="1"/>
</dbReference>
<comment type="catalytic activity">
    <reaction evidence="1">
        <text>3',3'-c-di-GMP + H2O = 5'-phosphoguanylyl(3'-&gt;5')guanosine + H(+)</text>
        <dbReference type="Rhea" id="RHEA:24902"/>
        <dbReference type="ChEBI" id="CHEBI:15377"/>
        <dbReference type="ChEBI" id="CHEBI:15378"/>
        <dbReference type="ChEBI" id="CHEBI:58754"/>
        <dbReference type="ChEBI" id="CHEBI:58805"/>
        <dbReference type="EC" id="3.1.4.52"/>
    </reaction>
    <physiologicalReaction direction="left-to-right" evidence="1">
        <dbReference type="Rhea" id="RHEA:24903"/>
    </physiologicalReaction>
</comment>
<dbReference type="SMART" id="SM00086">
    <property type="entry name" value="PAC"/>
    <property type="match status" value="1"/>
</dbReference>
<feature type="transmembrane region" description="Helical" evidence="2">
    <location>
        <begin position="113"/>
        <end position="132"/>
    </location>
</feature>
<feature type="domain" description="GGDEF" evidence="6">
    <location>
        <begin position="354"/>
        <end position="487"/>
    </location>
</feature>
<evidence type="ECO:0000313" key="8">
    <source>
        <dbReference type="EMBL" id="KMO32345.1"/>
    </source>
</evidence>
<dbReference type="Gene3D" id="3.30.450.20">
    <property type="entry name" value="PAS domain"/>
    <property type="match status" value="1"/>
</dbReference>
<dbReference type="InterPro" id="IPR029787">
    <property type="entry name" value="Nucleotide_cyclase"/>
</dbReference>
<feature type="non-terminal residue" evidence="8">
    <location>
        <position position="1"/>
    </location>
</feature>
<dbReference type="RefSeq" id="WP_048453890.1">
    <property type="nucleotide sequence ID" value="NZ_LABZ01000226.1"/>
</dbReference>
<comment type="caution">
    <text evidence="2">Lacks conserved residue(s) required for the propagation of feature annotation.</text>
</comment>
<evidence type="ECO:0000256" key="2">
    <source>
        <dbReference type="PROSITE-ProRule" id="PRU00244"/>
    </source>
</evidence>
<dbReference type="Pfam" id="PF00990">
    <property type="entry name" value="GGDEF"/>
    <property type="match status" value="1"/>
</dbReference>
<dbReference type="InterPro" id="IPR000160">
    <property type="entry name" value="GGDEF_dom"/>
</dbReference>
<gene>
    <name evidence="8" type="ORF">VQ03_26430</name>
</gene>
<dbReference type="PROSITE" id="PS50112">
    <property type="entry name" value="PAS"/>
    <property type="match status" value="1"/>
</dbReference>
<dbReference type="GO" id="GO:0016020">
    <property type="term" value="C:membrane"/>
    <property type="evidence" value="ECO:0007669"/>
    <property type="project" value="UniProtKB-UniRule"/>
</dbReference>
<feature type="domain" description="MHYT" evidence="7">
    <location>
        <begin position="1"/>
        <end position="135"/>
    </location>
</feature>
<protein>
    <recommendedName>
        <fullName evidence="10">Diguanylate cyclase</fullName>
    </recommendedName>
</protein>
<dbReference type="InterPro" id="IPR052155">
    <property type="entry name" value="Biofilm_reg_signaling"/>
</dbReference>
<keyword evidence="9" id="KW-1185">Reference proteome</keyword>
<dbReference type="PANTHER" id="PTHR44757:SF2">
    <property type="entry name" value="BIOFILM ARCHITECTURE MAINTENANCE PROTEIN MBAA"/>
    <property type="match status" value="1"/>
</dbReference>
<dbReference type="NCBIfam" id="TIGR00254">
    <property type="entry name" value="GGDEF"/>
    <property type="match status" value="1"/>
</dbReference>
<dbReference type="Gene3D" id="3.20.20.450">
    <property type="entry name" value="EAL domain"/>
    <property type="match status" value="1"/>
</dbReference>
<evidence type="ECO:0000259" key="7">
    <source>
        <dbReference type="PROSITE" id="PS50924"/>
    </source>
</evidence>
<sequence>HFIAMLGYDPGVGVGYDPAATLASLVTGVVSSLAALILLCRVPTALGSVAAGTLLSVGITTMHVVGMQGVQVPGTFVWHPGLAVAAVLLGSALVCAALLMLPHRDDRRDLIPSATLLSGGIALLHFLAMAAAEVVPDPRTGADAGSLPRAVIATGIATIVLAVLGCSALALVADRLRRMNRVLSEQKAALLTSEERLALALEAGSDGLWDCDLATGAVWTTDRWWHMLGYGPGEMPPCSSTWQALIHPDDRSGTMAQLRAHLAGDTPVFEREHRLRCKDGTWRWILTRAKVVGRDADGEATRLVGTDVDIGVRKEAESRIAHMAAHDALTDLPNRTLFRERLRRRLSEIAEGAGACALLCVDLDRFKEVNDGLGHLAGDALLREVALRLRSGLGDRDTAARLGGDEFAVLLASVENAGEAMARAQAVIREIGRPVQLGDQTIEIGASIGLAVSSGDGADQEALFRRADLALYKAKAEGRNVARAFDPAMDLALAERRRLEADLRRAIARDELVLHYQPQVRSAPGQLVGFEALVRWQHPVRGLVPPGAFIPLAEETGLILPLGEWVLRAACREAAQWPRPLKVAVNLSPRQFQKVDLPERVLAILTETGLSPDRLELEVTETVIINDMARAMTVLRRLKSFGIRIAMDDFGTGYSSLATLQAFPFDTIKIDRSFVSELERRPAAAVIVRAVLGLGRSLGMGVVAEGVETEGQLRFLIAEGCEEMQGYLFGKPQPVDQLPALMAGDAALAGEGMETGRRRASG</sequence>
<dbReference type="PROSITE" id="PS50887">
    <property type="entry name" value="GGDEF"/>
    <property type="match status" value="1"/>
</dbReference>
<evidence type="ECO:0000313" key="9">
    <source>
        <dbReference type="Proteomes" id="UP000036449"/>
    </source>
</evidence>
<evidence type="ECO:0008006" key="10">
    <source>
        <dbReference type="Google" id="ProtNLM"/>
    </source>
</evidence>
<dbReference type="PROSITE" id="PS50924">
    <property type="entry name" value="MHYT"/>
    <property type="match status" value="1"/>
</dbReference>
<dbReference type="SMART" id="SM00052">
    <property type="entry name" value="EAL"/>
    <property type="match status" value="1"/>
</dbReference>
<dbReference type="CDD" id="cd00130">
    <property type="entry name" value="PAS"/>
    <property type="match status" value="1"/>
</dbReference>
<name>A0A0J6SAX0_9HYPH</name>
<dbReference type="PATRIC" id="fig|1187852.3.peg.3242"/>
<feature type="domain" description="PAS" evidence="3">
    <location>
        <begin position="193"/>
        <end position="265"/>
    </location>
</feature>
<dbReference type="AlphaFoldDB" id="A0A0J6SAX0"/>
<dbReference type="InterPro" id="IPR001610">
    <property type="entry name" value="PAC"/>
</dbReference>
<keyword evidence="2" id="KW-0812">Transmembrane</keyword>
<dbReference type="GO" id="GO:0071732">
    <property type="term" value="P:cellular response to nitric oxide"/>
    <property type="evidence" value="ECO:0007669"/>
    <property type="project" value="UniProtKB-ARBA"/>
</dbReference>
<dbReference type="PROSITE" id="PS50113">
    <property type="entry name" value="PAC"/>
    <property type="match status" value="1"/>
</dbReference>
<dbReference type="SUPFAM" id="SSF55785">
    <property type="entry name" value="PYP-like sensor domain (PAS domain)"/>
    <property type="match status" value="1"/>
</dbReference>
<dbReference type="SMART" id="SM00267">
    <property type="entry name" value="GGDEF"/>
    <property type="match status" value="1"/>
</dbReference>
<comment type="caution">
    <text evidence="8">The sequence shown here is derived from an EMBL/GenBank/DDBJ whole genome shotgun (WGS) entry which is preliminary data.</text>
</comment>
<organism evidence="8 9">
    <name type="scientific">Methylobacterium tarhaniae</name>
    <dbReference type="NCBI Taxonomy" id="1187852"/>
    <lineage>
        <taxon>Bacteria</taxon>
        <taxon>Pseudomonadati</taxon>
        <taxon>Pseudomonadota</taxon>
        <taxon>Alphaproteobacteria</taxon>
        <taxon>Hyphomicrobiales</taxon>
        <taxon>Methylobacteriaceae</taxon>
        <taxon>Methylobacterium</taxon>
    </lineage>
</organism>
<evidence type="ECO:0000259" key="4">
    <source>
        <dbReference type="PROSITE" id="PS50113"/>
    </source>
</evidence>
<evidence type="ECO:0000259" key="3">
    <source>
        <dbReference type="PROSITE" id="PS50112"/>
    </source>
</evidence>
<dbReference type="InterPro" id="IPR013655">
    <property type="entry name" value="PAS_fold_3"/>
</dbReference>
<dbReference type="InterPro" id="IPR005330">
    <property type="entry name" value="MHYT_dom"/>
</dbReference>
<feature type="domain" description="EAL" evidence="5">
    <location>
        <begin position="496"/>
        <end position="746"/>
    </location>
</feature>
<dbReference type="EMBL" id="LABZ01000226">
    <property type="protein sequence ID" value="KMO32345.1"/>
    <property type="molecule type" value="Genomic_DNA"/>
</dbReference>
<proteinExistence type="predicted"/>
<dbReference type="Proteomes" id="UP000036449">
    <property type="component" value="Unassembled WGS sequence"/>
</dbReference>
<feature type="transmembrane region" description="Helical" evidence="2">
    <location>
        <begin position="46"/>
        <end position="65"/>
    </location>
</feature>
<dbReference type="InterPro" id="IPR035919">
    <property type="entry name" value="EAL_sf"/>
</dbReference>
<dbReference type="GO" id="GO:0071111">
    <property type="term" value="F:cyclic-guanylate-specific phosphodiesterase activity"/>
    <property type="evidence" value="ECO:0007669"/>
    <property type="project" value="UniProtKB-EC"/>
</dbReference>
<dbReference type="Pfam" id="PF08447">
    <property type="entry name" value="PAS_3"/>
    <property type="match status" value="1"/>
</dbReference>
<dbReference type="SUPFAM" id="SSF55073">
    <property type="entry name" value="Nucleotide cyclase"/>
    <property type="match status" value="1"/>
</dbReference>
<dbReference type="InterPro" id="IPR035965">
    <property type="entry name" value="PAS-like_dom_sf"/>
</dbReference>
<dbReference type="InterPro" id="IPR000014">
    <property type="entry name" value="PAS"/>
</dbReference>
<feature type="domain" description="PAC" evidence="4">
    <location>
        <begin position="269"/>
        <end position="322"/>
    </location>
</feature>
<evidence type="ECO:0000259" key="5">
    <source>
        <dbReference type="PROSITE" id="PS50883"/>
    </source>
</evidence>
<dbReference type="InterPro" id="IPR043128">
    <property type="entry name" value="Rev_trsase/Diguanyl_cyclase"/>
</dbReference>
<dbReference type="PROSITE" id="PS50883">
    <property type="entry name" value="EAL"/>
    <property type="match status" value="1"/>
</dbReference>
<dbReference type="InterPro" id="IPR000700">
    <property type="entry name" value="PAS-assoc_C"/>
</dbReference>
<feature type="transmembrane region" description="Helical" evidence="2">
    <location>
        <begin position="20"/>
        <end position="39"/>
    </location>
</feature>
<reference evidence="8 9" key="1">
    <citation type="submission" date="2015-03" db="EMBL/GenBank/DDBJ databases">
        <title>Genome sequencing of Methylobacterium tarhaniae DSM 25844.</title>
        <authorList>
            <person name="Chaudhry V."/>
            <person name="Patil P.B."/>
        </authorList>
    </citation>
    <scope>NUCLEOTIDE SEQUENCE [LARGE SCALE GENOMIC DNA]</scope>
    <source>
        <strain evidence="8 9">DSM 25844</strain>
    </source>
</reference>
<dbReference type="Pfam" id="PF03707">
    <property type="entry name" value="MHYT"/>
    <property type="match status" value="2"/>
</dbReference>
<keyword evidence="2" id="KW-0472">Membrane</keyword>
<feature type="transmembrane region" description="Helical" evidence="2">
    <location>
        <begin position="77"/>
        <end position="101"/>
    </location>
</feature>